<evidence type="ECO:0000256" key="2">
    <source>
        <dbReference type="ARBA" id="ARBA00023157"/>
    </source>
</evidence>
<dbReference type="InterPro" id="IPR042837">
    <property type="entry name" value="PTX3"/>
</dbReference>
<dbReference type="RefSeq" id="WP_125050663.1">
    <property type="nucleotide sequence ID" value="NZ_BHZD01000001.1"/>
</dbReference>
<dbReference type="EMBL" id="BHZD01000001">
    <property type="protein sequence ID" value="GCD40413.1"/>
    <property type="molecule type" value="Genomic_DNA"/>
</dbReference>
<organism evidence="5 6">
    <name type="scientific">Streptomyces paromomycinus</name>
    <name type="common">Streptomyces rimosus subsp. paromomycinus</name>
    <dbReference type="NCBI Taxonomy" id="92743"/>
    <lineage>
        <taxon>Bacteria</taxon>
        <taxon>Bacillati</taxon>
        <taxon>Actinomycetota</taxon>
        <taxon>Actinomycetes</taxon>
        <taxon>Kitasatosporales</taxon>
        <taxon>Streptomycetaceae</taxon>
        <taxon>Streptomyces</taxon>
    </lineage>
</organism>
<dbReference type="Gene3D" id="2.60.120.200">
    <property type="match status" value="3"/>
</dbReference>
<proteinExistence type="predicted"/>
<evidence type="ECO:0000256" key="1">
    <source>
        <dbReference type="ARBA" id="ARBA00022729"/>
    </source>
</evidence>
<keyword evidence="6" id="KW-1185">Reference proteome</keyword>
<evidence type="ECO:0000256" key="3">
    <source>
        <dbReference type="SAM" id="MobiDB-lite"/>
    </source>
</evidence>
<dbReference type="Pfam" id="PF13385">
    <property type="entry name" value="Laminin_G_3"/>
    <property type="match status" value="3"/>
</dbReference>
<gene>
    <name evidence="5" type="ORF">GKJPGBOP_00062</name>
</gene>
<feature type="domain" description="LamG-like jellyroll fold" evidence="4">
    <location>
        <begin position="799"/>
        <end position="941"/>
    </location>
</feature>
<feature type="domain" description="LamG-like jellyroll fold" evidence="4">
    <location>
        <begin position="1021"/>
        <end position="1162"/>
    </location>
</feature>
<dbReference type="GO" id="GO:0006955">
    <property type="term" value="P:immune response"/>
    <property type="evidence" value="ECO:0007669"/>
    <property type="project" value="InterPro"/>
</dbReference>
<dbReference type="NCBIfam" id="NF033679">
    <property type="entry name" value="DNRLRE_dom"/>
    <property type="match status" value="1"/>
</dbReference>
<dbReference type="SMART" id="SM00560">
    <property type="entry name" value="LamGL"/>
    <property type="match status" value="3"/>
</dbReference>
<dbReference type="PANTHER" id="PTHR46943">
    <property type="entry name" value="PENTRAXIN-RELATED PROTEIN PTX3"/>
    <property type="match status" value="1"/>
</dbReference>
<sequence length="1429" mass="151950">MERSARRRRGASRLLVWLLGTAVSVSLLPGLPAAQAQSRTAHPPPAVRAAAARPAQAATEQAALAQARSSDTRVEVTSARGESREVFATPEGNLEAREYLRPVRARIKGQWREIDTALVPTGDGTVAPKAATVDLRFSGGGTGPLVRMQRTGRELALTWPARLPAPVLEGATATYRDVLPEVDLRMGAQADGFTQLLVVKSAQAAASAELAQLRLKLSATGLQVKETAGGGLQAVDNGAKATVFEAPTPLMWDSSPGRPAQGVTGSKAARAGPVAEQETGQEPGAGESGKLAPVGVQVPAGQDEVVLKPDADVLTGKDTVYPVFIDPQWSSPRAAAWTVASQYWASSPQWKFNGENNAGLGYCGWNYCKPNDTKRLFYRVPTAAFAGKTVLKAEFVVHNTWAASCSAREVQLWRTKDISSATTWNTQNADGFWQRHLKTSSFAYGYEGCAARDAEFDVKSAVQEAANNQWPAMTFGLRAGDEGDRYGWKRFSDKAFLRVQYNRPPAQITMSQLAMEYGGVCKKPETAARTRTLGKIYANNVSDPDGDSVAVQFQAKWDAGDGKGTIARWQPGRTTAKKSGSSFALSLPASIPANRQIFWYARAWDGAQYSPWSFAGAATACYFVYDTSVPKAPAVTSGEYPASDPDNPDDPWYDGVGQYGTFTLHSASGDVTRYRWNLNGDPWPTRELATSAGAAQKAMVLPARPGLNFVTAQAFDAAGNGSEIRTYQFRVKAGQPDRAAWQLDEPAGAQQAQGTAPARTARLYGGARTGADGLLNSALWLNGTDAYAAADLPVVDTDRGYALSAWVRPSEKPQHAAVVAAQSGNRVSGTELYYSADLDRWVFNQYAKDDPGAPIVRAMAPAPGGLTPGQWTHLIGSYDPIAKKLQLFVNGKLAGETTYSAAWNARRGLHIGAASYGGTVSAHFPGAIDELQVFDKQLTAPEVAKLYAKQHLTGPERPAVAVFDFDEQPGATDISGRADVLPAQFHGGAKPGVPGVAGNAVAFNGTDAYARVNAPHLNTARSFTVSAWARLDTAKPSHAAVVAAQAGAHAPGFELYYSADLDRWVFNQYTDDAPTGTPVRATGPRAAGGTWAHLVGVHDTIADTLTLYVNGHKAGAAKLNGAFYAAGPLLIGAGSYRNSALGSYFPGQIDDVRLFDRPVSAEEVQQLFAHRPLLAGRWQFDQSTGTGPVTTPDALSPARPMALYGDAKLTPEAAFMGSNGLLLDGTGDYAATSTVPVDTSESFTVAAWVQAAAVPKGASALLSADGEHTSAFAVGFVPAPGDPQAQGRWQFAMADKDTADAPLTRADNAQGFYDVREWNHLAVVYDGLAKQARLYVNGTLEALACTDADGDGDADSSACADQVPWAENALSFQAVKTLQVGRAKGRGSWGEYWPGAVDDLWAFQGALSEAQVRWLAEHWDDVPTDVPQP</sequence>
<feature type="region of interest" description="Disordered" evidence="3">
    <location>
        <begin position="248"/>
        <end position="292"/>
    </location>
</feature>
<accession>A0A401VTV6</accession>
<evidence type="ECO:0000313" key="5">
    <source>
        <dbReference type="EMBL" id="GCD40413.1"/>
    </source>
</evidence>
<reference evidence="5 6" key="1">
    <citation type="submission" date="2018-11" db="EMBL/GenBank/DDBJ databases">
        <title>Whole genome sequence of Streptomyces paromomycinus NBRC 15454(T).</title>
        <authorList>
            <person name="Komaki H."/>
            <person name="Tamura T."/>
        </authorList>
    </citation>
    <scope>NUCLEOTIDE SEQUENCE [LARGE SCALE GENOMIC DNA]</scope>
    <source>
        <strain evidence="5 6">NBRC 15454</strain>
    </source>
</reference>
<protein>
    <recommendedName>
        <fullName evidence="4">LamG-like jellyroll fold domain-containing protein</fullName>
    </recommendedName>
</protein>
<dbReference type="Proteomes" id="UP000286746">
    <property type="component" value="Unassembled WGS sequence"/>
</dbReference>
<evidence type="ECO:0000313" key="6">
    <source>
        <dbReference type="Proteomes" id="UP000286746"/>
    </source>
</evidence>
<keyword evidence="2" id="KW-1015">Disulfide bond</keyword>
<feature type="domain" description="LamG-like jellyroll fold" evidence="4">
    <location>
        <begin position="1241"/>
        <end position="1410"/>
    </location>
</feature>
<name>A0A401VTV6_STREY</name>
<dbReference type="PANTHER" id="PTHR46943:SF1">
    <property type="entry name" value="PENTRAXIN-RELATED PROTEIN PTX3"/>
    <property type="match status" value="1"/>
</dbReference>
<dbReference type="SUPFAM" id="SSF49899">
    <property type="entry name" value="Concanavalin A-like lectins/glucanases"/>
    <property type="match status" value="3"/>
</dbReference>
<dbReference type="InterPro" id="IPR013320">
    <property type="entry name" value="ConA-like_dom_sf"/>
</dbReference>
<comment type="caution">
    <text evidence="5">The sequence shown here is derived from an EMBL/GenBank/DDBJ whole genome shotgun (WGS) entry which is preliminary data.</text>
</comment>
<evidence type="ECO:0000259" key="4">
    <source>
        <dbReference type="SMART" id="SM00560"/>
    </source>
</evidence>
<dbReference type="InterPro" id="IPR006558">
    <property type="entry name" value="LamG-like"/>
</dbReference>
<keyword evidence="1" id="KW-0732">Signal</keyword>